<evidence type="ECO:0000313" key="7">
    <source>
        <dbReference type="Proteomes" id="UP000663882"/>
    </source>
</evidence>
<evidence type="ECO:0000313" key="6">
    <source>
        <dbReference type="EMBL" id="CAF3703258.1"/>
    </source>
</evidence>
<keyword evidence="1" id="KW-0812">Transmembrane</keyword>
<evidence type="ECO:0000313" key="5">
    <source>
        <dbReference type="EMBL" id="CAF3601658.1"/>
    </source>
</evidence>
<gene>
    <name evidence="5" type="ORF">FNK824_LOCUS3448</name>
    <name evidence="6" type="ORF">OTI717_LOCUS12678</name>
    <name evidence="3" type="ORF">RFH988_LOCUS22102</name>
    <name evidence="4" type="ORF">SEV965_LOCUS20609</name>
</gene>
<dbReference type="EMBL" id="CAJNOO010001452">
    <property type="protein sequence ID" value="CAF1154599.1"/>
    <property type="molecule type" value="Genomic_DNA"/>
</dbReference>
<proteinExistence type="predicted"/>
<dbReference type="OrthoDB" id="10013874at2759"/>
<name>A0A814T1A1_9BILA</name>
<dbReference type="EMBL" id="CAJOAX010001293">
    <property type="protein sequence ID" value="CAF3703258.1"/>
    <property type="molecule type" value="Genomic_DNA"/>
</dbReference>
<protein>
    <recommendedName>
        <fullName evidence="8">Transmembrane protein</fullName>
    </recommendedName>
</protein>
<feature type="transmembrane region" description="Helical" evidence="1">
    <location>
        <begin position="305"/>
        <end position="331"/>
    </location>
</feature>
<dbReference type="Proteomes" id="UP000663889">
    <property type="component" value="Unassembled WGS sequence"/>
</dbReference>
<dbReference type="Proteomes" id="UP000663823">
    <property type="component" value="Unassembled WGS sequence"/>
</dbReference>
<dbReference type="Proteomes" id="UP000663882">
    <property type="component" value="Unassembled WGS sequence"/>
</dbReference>
<dbReference type="AlphaFoldDB" id="A0A814T1A1"/>
<organism evidence="3 7">
    <name type="scientific">Rotaria sordida</name>
    <dbReference type="NCBI Taxonomy" id="392033"/>
    <lineage>
        <taxon>Eukaryota</taxon>
        <taxon>Metazoa</taxon>
        <taxon>Spiralia</taxon>
        <taxon>Gnathifera</taxon>
        <taxon>Rotifera</taxon>
        <taxon>Eurotatoria</taxon>
        <taxon>Bdelloidea</taxon>
        <taxon>Philodinida</taxon>
        <taxon>Philodinidae</taxon>
        <taxon>Rotaria</taxon>
    </lineage>
</organism>
<keyword evidence="1" id="KW-0472">Membrane</keyword>
<evidence type="ECO:0000256" key="2">
    <source>
        <dbReference type="SAM" id="SignalP"/>
    </source>
</evidence>
<dbReference type="Proteomes" id="UP000663874">
    <property type="component" value="Unassembled WGS sequence"/>
</dbReference>
<evidence type="ECO:0008006" key="8">
    <source>
        <dbReference type="Google" id="ProtNLM"/>
    </source>
</evidence>
<evidence type="ECO:0000313" key="3">
    <source>
        <dbReference type="EMBL" id="CAF1154599.1"/>
    </source>
</evidence>
<dbReference type="EMBL" id="CAJOBE010000232">
    <property type="protein sequence ID" value="CAF3601658.1"/>
    <property type="molecule type" value="Genomic_DNA"/>
</dbReference>
<evidence type="ECO:0000313" key="4">
    <source>
        <dbReference type="EMBL" id="CAF1191282.1"/>
    </source>
</evidence>
<dbReference type="EMBL" id="CAJNOU010001352">
    <property type="protein sequence ID" value="CAF1191282.1"/>
    <property type="molecule type" value="Genomic_DNA"/>
</dbReference>
<keyword evidence="2" id="KW-0732">Signal</keyword>
<sequence>MKLLVYLFISLYFIQFNHGKLFYNCRFLQTFYQRHSNIFQLDNTQTSLTVQPLYGLSNQSFSSLSIGIIYRLADTYLVPVPLLFQCSQSKRIYAPIDCEFTIVDIRSNISIRTSESTRIKTVSLNYQEYNSSIFIPIRGAYFKQSIISLKNCRLDIKENLFISEIFHIHIEFEQIINSSCQNKCRHSKLYECSSLTNTCQCRSYQNNLEIYENICIDTELGSNCSLTPERCRRICRISDQIYTGKIDYNCQCPLGIQRRFLNNMFYCELSECINEKSIETCPNGYICQQKRCIQTSIFIRLNQSFLSLSFIFISLLIGALLIIIILIISLIKMRSIKCIKFVHPYILSNNTSSSSPNKICEQYTKIDFFER</sequence>
<keyword evidence="1" id="KW-1133">Transmembrane helix</keyword>
<comment type="caution">
    <text evidence="3">The sequence shown here is derived from an EMBL/GenBank/DDBJ whole genome shotgun (WGS) entry which is preliminary data.</text>
</comment>
<accession>A0A814T1A1</accession>
<reference evidence="3" key="1">
    <citation type="submission" date="2021-02" db="EMBL/GenBank/DDBJ databases">
        <authorList>
            <person name="Nowell W R."/>
        </authorList>
    </citation>
    <scope>NUCLEOTIDE SEQUENCE</scope>
</reference>
<evidence type="ECO:0000256" key="1">
    <source>
        <dbReference type="SAM" id="Phobius"/>
    </source>
</evidence>
<feature type="signal peptide" evidence="2">
    <location>
        <begin position="1"/>
        <end position="19"/>
    </location>
</feature>
<feature type="chain" id="PRO_5036225987" description="Transmembrane protein" evidence="2">
    <location>
        <begin position="20"/>
        <end position="371"/>
    </location>
</feature>